<feature type="chain" id="PRO_5019032733" evidence="11">
    <location>
        <begin position="26"/>
        <end position="697"/>
    </location>
</feature>
<keyword evidence="7" id="KW-0653">Protein transport</keyword>
<evidence type="ECO:0000256" key="10">
    <source>
        <dbReference type="RuleBase" id="RU004004"/>
    </source>
</evidence>
<protein>
    <submittedName>
        <fullName evidence="15">Type II secretion system protein GspD</fullName>
    </submittedName>
</protein>
<dbReference type="InterPro" id="IPR013356">
    <property type="entry name" value="T2SS_GspD"/>
</dbReference>
<organism evidence="15 16">
    <name type="scientific">Aliidiomarina shirensis</name>
    <dbReference type="NCBI Taxonomy" id="1048642"/>
    <lineage>
        <taxon>Bacteria</taxon>
        <taxon>Pseudomonadati</taxon>
        <taxon>Pseudomonadota</taxon>
        <taxon>Gammaproteobacteria</taxon>
        <taxon>Alteromonadales</taxon>
        <taxon>Idiomarinaceae</taxon>
        <taxon>Aliidiomarina</taxon>
    </lineage>
</organism>
<dbReference type="AlphaFoldDB" id="A0A432WUI4"/>
<dbReference type="RefSeq" id="WP_126806655.1">
    <property type="nucleotide sequence ID" value="NZ_PIPP01000002.1"/>
</dbReference>
<keyword evidence="5" id="KW-0812">Transmembrane</keyword>
<feature type="domain" description="GspD-like N0" evidence="14">
    <location>
        <begin position="32"/>
        <end position="101"/>
    </location>
</feature>
<evidence type="ECO:0000256" key="2">
    <source>
        <dbReference type="ARBA" id="ARBA00006980"/>
    </source>
</evidence>
<feature type="domain" description="NolW-like" evidence="13">
    <location>
        <begin position="266"/>
        <end position="353"/>
    </location>
</feature>
<dbReference type="InterPro" id="IPR050810">
    <property type="entry name" value="Bact_Secretion_Sys_Channel"/>
</dbReference>
<evidence type="ECO:0000256" key="8">
    <source>
        <dbReference type="ARBA" id="ARBA00023136"/>
    </source>
</evidence>
<feature type="signal peptide" evidence="11">
    <location>
        <begin position="1"/>
        <end position="25"/>
    </location>
</feature>
<evidence type="ECO:0000256" key="4">
    <source>
        <dbReference type="ARBA" id="ARBA00022452"/>
    </source>
</evidence>
<keyword evidence="6 11" id="KW-0732">Signal</keyword>
<dbReference type="Gene3D" id="3.30.1370.120">
    <property type="match status" value="3"/>
</dbReference>
<dbReference type="InterPro" id="IPR001775">
    <property type="entry name" value="GspD/PilQ"/>
</dbReference>
<dbReference type="PRINTS" id="PR00811">
    <property type="entry name" value="BCTERIALGSPD"/>
</dbReference>
<dbReference type="Pfam" id="PF03958">
    <property type="entry name" value="Secretin_N"/>
    <property type="match status" value="3"/>
</dbReference>
<dbReference type="OrthoDB" id="9775455at2"/>
<dbReference type="PANTHER" id="PTHR30332">
    <property type="entry name" value="PROBABLE GENERAL SECRETION PATHWAY PROTEIN D"/>
    <property type="match status" value="1"/>
</dbReference>
<evidence type="ECO:0000256" key="3">
    <source>
        <dbReference type="ARBA" id="ARBA00022448"/>
    </source>
</evidence>
<evidence type="ECO:0000256" key="6">
    <source>
        <dbReference type="ARBA" id="ARBA00022729"/>
    </source>
</evidence>
<dbReference type="InterPro" id="IPR038591">
    <property type="entry name" value="NolW-like_sf"/>
</dbReference>
<feature type="domain" description="NolW-like" evidence="13">
    <location>
        <begin position="127"/>
        <end position="188"/>
    </location>
</feature>
<evidence type="ECO:0000313" key="16">
    <source>
        <dbReference type="Proteomes" id="UP000286934"/>
    </source>
</evidence>
<evidence type="ECO:0000259" key="12">
    <source>
        <dbReference type="Pfam" id="PF00263"/>
    </source>
</evidence>
<evidence type="ECO:0000259" key="13">
    <source>
        <dbReference type="Pfam" id="PF03958"/>
    </source>
</evidence>
<evidence type="ECO:0000259" key="14">
    <source>
        <dbReference type="Pfam" id="PF21305"/>
    </source>
</evidence>
<feature type="domain" description="NolW-like" evidence="13">
    <location>
        <begin position="192"/>
        <end position="259"/>
    </location>
</feature>
<dbReference type="EMBL" id="PIPP01000002">
    <property type="protein sequence ID" value="RUO37428.1"/>
    <property type="molecule type" value="Genomic_DNA"/>
</dbReference>
<keyword evidence="4" id="KW-1134">Transmembrane beta strand</keyword>
<dbReference type="InterPro" id="IPR049371">
    <property type="entry name" value="GspD-like_N0"/>
</dbReference>
<gene>
    <name evidence="15" type="primary">gspD</name>
    <name evidence="15" type="ORF">CWE13_05575</name>
</gene>
<evidence type="ECO:0000256" key="11">
    <source>
        <dbReference type="SAM" id="SignalP"/>
    </source>
</evidence>
<dbReference type="PROSITE" id="PS00875">
    <property type="entry name" value="T2SP_D"/>
    <property type="match status" value="1"/>
</dbReference>
<dbReference type="PANTHER" id="PTHR30332:SF24">
    <property type="entry name" value="SECRETIN GSPD-RELATED"/>
    <property type="match status" value="1"/>
</dbReference>
<evidence type="ECO:0000313" key="15">
    <source>
        <dbReference type="EMBL" id="RUO37428.1"/>
    </source>
</evidence>
<dbReference type="Pfam" id="PF00263">
    <property type="entry name" value="Secretin"/>
    <property type="match status" value="1"/>
</dbReference>
<dbReference type="InterPro" id="IPR004846">
    <property type="entry name" value="T2SS/T3SS_dom"/>
</dbReference>
<dbReference type="InterPro" id="IPR005644">
    <property type="entry name" value="NolW-like"/>
</dbReference>
<keyword evidence="16" id="KW-1185">Reference proteome</keyword>
<dbReference type="NCBIfam" id="TIGR02517">
    <property type="entry name" value="type_II_gspD"/>
    <property type="match status" value="1"/>
</dbReference>
<dbReference type="Pfam" id="PF21305">
    <property type="entry name" value="type_II_gspD_N0"/>
    <property type="match status" value="1"/>
</dbReference>
<comment type="subcellular location">
    <subcellularLocation>
        <location evidence="1 10">Cell outer membrane</location>
    </subcellularLocation>
</comment>
<dbReference type="Proteomes" id="UP000286934">
    <property type="component" value="Unassembled WGS sequence"/>
</dbReference>
<dbReference type="GO" id="GO:0015627">
    <property type="term" value="C:type II protein secretion system complex"/>
    <property type="evidence" value="ECO:0007669"/>
    <property type="project" value="InterPro"/>
</dbReference>
<evidence type="ECO:0000256" key="7">
    <source>
        <dbReference type="ARBA" id="ARBA00022927"/>
    </source>
</evidence>
<reference evidence="16" key="1">
    <citation type="journal article" date="2018" name="Front. Microbiol.">
        <title>Genome-Based Analysis Reveals the Taxonomy and Diversity of the Family Idiomarinaceae.</title>
        <authorList>
            <person name="Liu Y."/>
            <person name="Lai Q."/>
            <person name="Shao Z."/>
        </authorList>
    </citation>
    <scope>NUCLEOTIDE SEQUENCE [LARGE SCALE GENOMIC DNA]</scope>
    <source>
        <strain evidence="16">AIS</strain>
    </source>
</reference>
<evidence type="ECO:0000256" key="5">
    <source>
        <dbReference type="ARBA" id="ARBA00022692"/>
    </source>
</evidence>
<sequence length="697" mass="77067">MRILSRFFGLTFALSLAWVPSTAISQEEFSASFKNTDINEFIQAVSRNLEETIIIDPEVRGRINVRSYYSMDREQYYSFFLNVLDVYGYAVIRMDNDVLKVIRSRDASSEAVPIVEDASFGGDEWVVRVIPLQNITVRELGPLLRQFNTQADGGIVATYDPSNVVMLFGRAAVLNRLAEIVQRVDRAGNVEVEVVQLEYASASEMVRIAQSVFQQQGSNTPEMRVPRLSADERTNRVLVSGQPESRERVIRLIRQLDTEMQTSGNTRVFYLKYAKAEEMVDLLRGMTDTIIAEERAAATGSNSGGAARASQGRAGNVSIEAHNATNALVVTAQPDVIRSIEGVVNQLDIRRAQVLVEAIIVEVFEGDGTDFGIQWASEDIGLMQHSNGQMVPIGQLGVAVEAARTQEGAETTRVDNAGNEFTTREPDRPGDYSLLANLLGNANGLLFGTVQDGWAAVVQAVATTTNSNILSAPSITTLDNQEANILVGQEVPTLTGATASSNNDNPFQTIDRREIGVRLRVTPQINEGDAVQLIIEQEVSSLAGSTGVDVTFNKRELSTTVLARDGETIVLGGLIDEDVQESLSKVPLLGDIPLLGHLFKSTSVSTRKRNLMIFIRPTIIRDDTTMGQLSQRKYSYMRAQQIDQRERGISLRSDDTVPVLPEWEDDADLPPEYQRFLDEWRREIEDMRREAEAGGER</sequence>
<dbReference type="GO" id="GO:0009279">
    <property type="term" value="C:cell outer membrane"/>
    <property type="evidence" value="ECO:0007669"/>
    <property type="project" value="UniProtKB-SubCell"/>
</dbReference>
<feature type="domain" description="Type II/III secretion system secretin-like" evidence="12">
    <location>
        <begin position="461"/>
        <end position="621"/>
    </location>
</feature>
<dbReference type="GO" id="GO:0015628">
    <property type="term" value="P:protein secretion by the type II secretion system"/>
    <property type="evidence" value="ECO:0007669"/>
    <property type="project" value="InterPro"/>
</dbReference>
<proteinExistence type="inferred from homology"/>
<dbReference type="InterPro" id="IPR004845">
    <property type="entry name" value="T2SS_GspD_CS"/>
</dbReference>
<evidence type="ECO:0000256" key="9">
    <source>
        <dbReference type="ARBA" id="ARBA00023237"/>
    </source>
</evidence>
<keyword evidence="3 10" id="KW-0813">Transport</keyword>
<keyword evidence="8" id="KW-0472">Membrane</keyword>
<accession>A0A432WUI4</accession>
<keyword evidence="9" id="KW-0998">Cell outer membrane</keyword>
<evidence type="ECO:0000256" key="1">
    <source>
        <dbReference type="ARBA" id="ARBA00004442"/>
    </source>
</evidence>
<comment type="similarity">
    <text evidence="2">Belongs to the bacterial secretin family. GSP D subfamily.</text>
</comment>
<comment type="caution">
    <text evidence="15">The sequence shown here is derived from an EMBL/GenBank/DDBJ whole genome shotgun (WGS) entry which is preliminary data.</text>
</comment>
<name>A0A432WUI4_9GAMM</name>